<dbReference type="InterPro" id="IPR003599">
    <property type="entry name" value="Ig_sub"/>
</dbReference>
<keyword evidence="9" id="KW-1185">Reference proteome</keyword>
<dbReference type="InterPro" id="IPR036179">
    <property type="entry name" value="Ig-like_dom_sf"/>
</dbReference>
<dbReference type="EMBL" id="CAWYQH010000108">
    <property type="protein sequence ID" value="CAK8689460.1"/>
    <property type="molecule type" value="Genomic_DNA"/>
</dbReference>
<dbReference type="InterPro" id="IPR013783">
    <property type="entry name" value="Ig-like_fold"/>
</dbReference>
<feature type="domain" description="Ig-like" evidence="6">
    <location>
        <begin position="516"/>
        <end position="582"/>
    </location>
</feature>
<dbReference type="PROSITE" id="PS50853">
    <property type="entry name" value="FN3"/>
    <property type="match status" value="4"/>
</dbReference>
<keyword evidence="2" id="KW-1015">Disulfide bond</keyword>
<dbReference type="SMART" id="SM00060">
    <property type="entry name" value="FN3"/>
    <property type="match status" value="4"/>
</dbReference>
<dbReference type="InterPro" id="IPR036116">
    <property type="entry name" value="FN3_sf"/>
</dbReference>
<dbReference type="PANTHER" id="PTHR44170:SF6">
    <property type="entry name" value="CONTACTIN"/>
    <property type="match status" value="1"/>
</dbReference>
<name>A0ABP0GGY0_CLALP</name>
<organism evidence="8 9">
    <name type="scientific">Clavelina lepadiformis</name>
    <name type="common">Light-bulb sea squirt</name>
    <name type="synonym">Ascidia lepadiformis</name>
    <dbReference type="NCBI Taxonomy" id="159417"/>
    <lineage>
        <taxon>Eukaryota</taxon>
        <taxon>Metazoa</taxon>
        <taxon>Chordata</taxon>
        <taxon>Tunicata</taxon>
        <taxon>Ascidiacea</taxon>
        <taxon>Aplousobranchia</taxon>
        <taxon>Clavelinidae</taxon>
        <taxon>Clavelina</taxon>
    </lineage>
</organism>
<evidence type="ECO:0000256" key="2">
    <source>
        <dbReference type="ARBA" id="ARBA00023157"/>
    </source>
</evidence>
<comment type="caution">
    <text evidence="8">The sequence shown here is derived from an EMBL/GenBank/DDBJ whole genome shotgun (WGS) entry which is preliminary data.</text>
</comment>
<dbReference type="Pfam" id="PF07679">
    <property type="entry name" value="I-set"/>
    <property type="match status" value="2"/>
</dbReference>
<dbReference type="Proteomes" id="UP001642483">
    <property type="component" value="Unassembled WGS sequence"/>
</dbReference>
<dbReference type="SUPFAM" id="SSF48726">
    <property type="entry name" value="Immunoglobulin"/>
    <property type="match status" value="5"/>
</dbReference>
<dbReference type="Gene3D" id="2.60.40.10">
    <property type="entry name" value="Immunoglobulins"/>
    <property type="match status" value="9"/>
</dbReference>
<keyword evidence="3" id="KW-0393">Immunoglobulin domain</keyword>
<protein>
    <submittedName>
        <fullName evidence="8">Uncharacterized protein</fullName>
    </submittedName>
</protein>
<feature type="domain" description="Fibronectin type-III" evidence="7">
    <location>
        <begin position="605"/>
        <end position="701"/>
    </location>
</feature>
<evidence type="ECO:0000259" key="6">
    <source>
        <dbReference type="PROSITE" id="PS50835"/>
    </source>
</evidence>
<dbReference type="InterPro" id="IPR003961">
    <property type="entry name" value="FN3_dom"/>
</dbReference>
<keyword evidence="1" id="KW-0677">Repeat</keyword>
<feature type="domain" description="Fibronectin type-III" evidence="7">
    <location>
        <begin position="825"/>
        <end position="921"/>
    </location>
</feature>
<accession>A0ABP0GGY0</accession>
<gene>
    <name evidence="8" type="ORF">CVLEPA_LOCUS21463</name>
</gene>
<evidence type="ECO:0000256" key="1">
    <source>
        <dbReference type="ARBA" id="ARBA00022737"/>
    </source>
</evidence>
<dbReference type="SUPFAM" id="SSF49265">
    <property type="entry name" value="Fibronectin type III"/>
    <property type="match status" value="2"/>
</dbReference>
<evidence type="ECO:0000259" key="7">
    <source>
        <dbReference type="PROSITE" id="PS50853"/>
    </source>
</evidence>
<evidence type="ECO:0000256" key="4">
    <source>
        <dbReference type="SAM" id="MobiDB-lite"/>
    </source>
</evidence>
<feature type="domain" description="Ig-like" evidence="6">
    <location>
        <begin position="416"/>
        <end position="505"/>
    </location>
</feature>
<feature type="signal peptide" evidence="5">
    <location>
        <begin position="1"/>
        <end position="20"/>
    </location>
</feature>
<evidence type="ECO:0000313" key="8">
    <source>
        <dbReference type="EMBL" id="CAK8689460.1"/>
    </source>
</evidence>
<reference evidence="8 9" key="1">
    <citation type="submission" date="2024-02" db="EMBL/GenBank/DDBJ databases">
        <authorList>
            <person name="Daric V."/>
            <person name="Darras S."/>
        </authorList>
    </citation>
    <scope>NUCLEOTIDE SEQUENCE [LARGE SCALE GENOMIC DNA]</scope>
</reference>
<dbReference type="InterPro" id="IPR003598">
    <property type="entry name" value="Ig_sub2"/>
</dbReference>
<feature type="domain" description="Fibronectin type-III" evidence="7">
    <location>
        <begin position="926"/>
        <end position="1018"/>
    </location>
</feature>
<feature type="region of interest" description="Disordered" evidence="4">
    <location>
        <begin position="682"/>
        <end position="712"/>
    </location>
</feature>
<feature type="domain" description="Ig-like" evidence="6">
    <location>
        <begin position="234"/>
        <end position="317"/>
    </location>
</feature>
<proteinExistence type="predicted"/>
<feature type="domain" description="Fibronectin type-III" evidence="7">
    <location>
        <begin position="706"/>
        <end position="820"/>
    </location>
</feature>
<sequence length="1054" mass="113205">MESIRWLVLFLIIIASQSSAEIFTTEPKDQLVPLESTADVSFTCATNAPDSTFSWTKNMDVIATSSTSRFQQYGGTLIISKPEASDAGVYQCVLSNEDGKVISNGGNLSFAYVNDFPPADKDQINTITGQGVAIPCAGADYAPSNEESDILTGRTVDFYWEAKNKWEAIKPPGNKTHYVSQKTGTLYLASPTQIDQDVLSCGVRANGWDLNGVPVDKKSGGSTLTVSESTQELPPVFLVQPGKNLAVLGGNALLECFASGLPVPDITWSRKSGLPANHKITEAGQLLLNEITEDMEGDYICTASNNLGSKTSTGSLTLGFAPEWTQEIESSEADLSSMLTMFCSATGVPPPSLKWYKDGIQITSSNRFTITSDENGSTMQIEDVKQADGGMYQCVATNKHGSTFSSAKLTVLAYGPEFAPGGDVPDVTKGAVGNDVTITCEVKAAPPANFTWVKDSVDVIVEGTKYSILETGSLQIHDISLLDEGDYTCEASNTLGEISDTGYLKIFDSVEITQGPVNKTIDAGDGDELVCKATHDARLSLSWKWTKDGESLEDSETHHYDISGRSLLIASATSDQTGSYKCCAVTEVGEDCGSAYVMVIAPPDPPQNVAVTSSSAHSQMLTWMEPSNNGAEITQYIVEGKDMYDDLWSVMSTIPDVVIKPGCDVIDLRPFNGYQYRISARNENGQGMPSEPSKVATTLKGAPSEAPSGLRGGVSTPGNLVVKWESLHRKYFGDVDVDYIVAIRKLKAVTLPIDLENPDNEVSDAPAWVEKVVSGGSSHSTAFQVNETEIYQPYETKILAENDAGEGPDSETAIVHTAEAAPAMAPTGLRTSKVEACHANITWNGVPDENGRTRGYKVKICNMKKCDAGSDWRNLTTIGGSPYIYINNLDANNLYGVKTAGFNTAGMGPWSTVYNFNTQKQPPSNAPTNVKLQLVGRTITSSWDAVEQEIPEGPIKGYVAEYWPRFATNKNAANEDTKTTSIKFDLPEDGEYEVWIRAYNAGGMGKPTHTFSVSTLKSTSGKQQGGGGSASALKTSFLHVISIASLWSVVNVLL</sequence>
<dbReference type="Pfam" id="PF13927">
    <property type="entry name" value="Ig_3"/>
    <property type="match status" value="3"/>
</dbReference>
<evidence type="ECO:0000313" key="9">
    <source>
        <dbReference type="Proteomes" id="UP001642483"/>
    </source>
</evidence>
<keyword evidence="5" id="KW-0732">Signal</keyword>
<dbReference type="PROSITE" id="PS50835">
    <property type="entry name" value="IG_LIKE"/>
    <property type="match status" value="5"/>
</dbReference>
<feature type="domain" description="Ig-like" evidence="6">
    <location>
        <begin position="27"/>
        <end position="103"/>
    </location>
</feature>
<feature type="chain" id="PRO_5046496720" evidence="5">
    <location>
        <begin position="21"/>
        <end position="1054"/>
    </location>
</feature>
<dbReference type="PANTHER" id="PTHR44170">
    <property type="entry name" value="PROTEIN SIDEKICK"/>
    <property type="match status" value="1"/>
</dbReference>
<evidence type="ECO:0000256" key="3">
    <source>
        <dbReference type="ARBA" id="ARBA00023319"/>
    </source>
</evidence>
<dbReference type="CDD" id="cd00063">
    <property type="entry name" value="FN3"/>
    <property type="match status" value="4"/>
</dbReference>
<evidence type="ECO:0000256" key="5">
    <source>
        <dbReference type="SAM" id="SignalP"/>
    </source>
</evidence>
<dbReference type="InterPro" id="IPR007110">
    <property type="entry name" value="Ig-like_dom"/>
</dbReference>
<dbReference type="Pfam" id="PF00041">
    <property type="entry name" value="fn3"/>
    <property type="match status" value="2"/>
</dbReference>
<feature type="domain" description="Ig-like" evidence="6">
    <location>
        <begin position="322"/>
        <end position="410"/>
    </location>
</feature>
<dbReference type="SMART" id="SM00408">
    <property type="entry name" value="IGc2"/>
    <property type="match status" value="5"/>
</dbReference>
<dbReference type="InterPro" id="IPR013098">
    <property type="entry name" value="Ig_I-set"/>
</dbReference>
<dbReference type="SMART" id="SM00409">
    <property type="entry name" value="IG"/>
    <property type="match status" value="6"/>
</dbReference>